<dbReference type="FunFam" id="1.10.510.10:FF:000300">
    <property type="entry name" value="Calmodulin-binding receptor-like cytoplasmic kinase 3"/>
    <property type="match status" value="1"/>
</dbReference>
<evidence type="ECO:0000313" key="14">
    <source>
        <dbReference type="Proteomes" id="UP001346149"/>
    </source>
</evidence>
<evidence type="ECO:0000256" key="10">
    <source>
        <dbReference type="SAM" id="MobiDB-lite"/>
    </source>
</evidence>
<evidence type="ECO:0000256" key="2">
    <source>
        <dbReference type="ARBA" id="ARBA00022527"/>
    </source>
</evidence>
<protein>
    <recommendedName>
        <fullName evidence="1">non-specific serine/threonine protein kinase</fullName>
        <ecNumber evidence="1">2.7.11.1</ecNumber>
    </recommendedName>
</protein>
<dbReference type="Pfam" id="PF07714">
    <property type="entry name" value="PK_Tyr_Ser-Thr"/>
    <property type="match status" value="1"/>
</dbReference>
<gene>
    <name evidence="13" type="ORF">SAY86_006953</name>
</gene>
<feature type="domain" description="Protein kinase" evidence="12">
    <location>
        <begin position="224"/>
        <end position="505"/>
    </location>
</feature>
<dbReference type="Proteomes" id="UP001346149">
    <property type="component" value="Unassembled WGS sequence"/>
</dbReference>
<dbReference type="AlphaFoldDB" id="A0AAN7LDC6"/>
<dbReference type="PANTHER" id="PTHR47989">
    <property type="entry name" value="OS01G0750732 PROTEIN"/>
    <property type="match status" value="1"/>
</dbReference>
<feature type="region of interest" description="Disordered" evidence="10">
    <location>
        <begin position="174"/>
        <end position="194"/>
    </location>
</feature>
<sequence>MMIAAAFVLSLLFLQLPRIPGSELLFTSKLCGATHLAFSTSLGDKLLFVNGCLVSKILFCDMIKSQLANGFLLEEYCYTDICGLDLLKVKFTHSGGRTLLQTHMIEGAVDHVCNQLSGNKSIHMTFISHKNIGVVLPGMLALCCVILCPCFYRKRKETTTVVLAKDPSSVGSLTVSKSNSAPEKIPGSPLRALPSSRFSMPPRLTKVRSIHINLDQVVKATHNFSPSMVIREGEFGTVYRAQLEDGQFVAIKRANKEHFERVKSEFISEAELLAKIEHRCLVRLLGYLDEGNECLIMTEYISNGTLREHLDGIHNGILEFKHRLEIVIDVAHGLTYLHLYSEKQIIHRDVNSSNILLTDNMRAKVADFGFATVGITLDSEKSHVSTKVKGTFGYLDPVYMKTLQLTAKSDVYSFGIVLLETFTGRRPFEQNKSVDERVTLRWVFRKFNEGDVKELVDPTMKEVVDREILARIFKLALQCAAPVRSERPDMKIVGERLWEIRTDYLNTMK</sequence>
<proteinExistence type="predicted"/>
<name>A0AAN7LDC6_TRANT</name>
<keyword evidence="4" id="KW-0547">Nucleotide-binding</keyword>
<keyword evidence="11" id="KW-0732">Signal</keyword>
<accession>A0AAN7LDC6</accession>
<feature type="chain" id="PRO_5043017395" description="non-specific serine/threonine protein kinase" evidence="11">
    <location>
        <begin position="22"/>
        <end position="509"/>
    </location>
</feature>
<organism evidence="13 14">
    <name type="scientific">Trapa natans</name>
    <name type="common">Water chestnut</name>
    <dbReference type="NCBI Taxonomy" id="22666"/>
    <lineage>
        <taxon>Eukaryota</taxon>
        <taxon>Viridiplantae</taxon>
        <taxon>Streptophyta</taxon>
        <taxon>Embryophyta</taxon>
        <taxon>Tracheophyta</taxon>
        <taxon>Spermatophyta</taxon>
        <taxon>Magnoliopsida</taxon>
        <taxon>eudicotyledons</taxon>
        <taxon>Gunneridae</taxon>
        <taxon>Pentapetalae</taxon>
        <taxon>rosids</taxon>
        <taxon>malvids</taxon>
        <taxon>Myrtales</taxon>
        <taxon>Lythraceae</taxon>
        <taxon>Trapa</taxon>
    </lineage>
</organism>
<evidence type="ECO:0000259" key="12">
    <source>
        <dbReference type="PROSITE" id="PS50011"/>
    </source>
</evidence>
<dbReference type="GO" id="GO:0005524">
    <property type="term" value="F:ATP binding"/>
    <property type="evidence" value="ECO:0007669"/>
    <property type="project" value="UniProtKB-KW"/>
</dbReference>
<evidence type="ECO:0000256" key="7">
    <source>
        <dbReference type="ARBA" id="ARBA00047899"/>
    </source>
</evidence>
<keyword evidence="2" id="KW-0723">Serine/threonine-protein kinase</keyword>
<dbReference type="Gene3D" id="1.10.510.10">
    <property type="entry name" value="Transferase(Phosphotransferase) domain 1"/>
    <property type="match status" value="1"/>
</dbReference>
<comment type="catalytic activity">
    <reaction evidence="7">
        <text>L-threonyl-[protein] + ATP = O-phospho-L-threonyl-[protein] + ADP + H(+)</text>
        <dbReference type="Rhea" id="RHEA:46608"/>
        <dbReference type="Rhea" id="RHEA-COMP:11060"/>
        <dbReference type="Rhea" id="RHEA-COMP:11605"/>
        <dbReference type="ChEBI" id="CHEBI:15378"/>
        <dbReference type="ChEBI" id="CHEBI:30013"/>
        <dbReference type="ChEBI" id="CHEBI:30616"/>
        <dbReference type="ChEBI" id="CHEBI:61977"/>
        <dbReference type="ChEBI" id="CHEBI:456216"/>
        <dbReference type="EC" id="2.7.11.1"/>
    </reaction>
</comment>
<evidence type="ECO:0000256" key="8">
    <source>
        <dbReference type="ARBA" id="ARBA00048679"/>
    </source>
</evidence>
<evidence type="ECO:0000256" key="11">
    <source>
        <dbReference type="SAM" id="SignalP"/>
    </source>
</evidence>
<evidence type="ECO:0000256" key="5">
    <source>
        <dbReference type="ARBA" id="ARBA00022777"/>
    </source>
</evidence>
<dbReference type="InterPro" id="IPR011009">
    <property type="entry name" value="Kinase-like_dom_sf"/>
</dbReference>
<evidence type="ECO:0000256" key="4">
    <source>
        <dbReference type="ARBA" id="ARBA00022741"/>
    </source>
</evidence>
<comment type="caution">
    <text evidence="13">The sequence shown here is derived from an EMBL/GenBank/DDBJ whole genome shotgun (WGS) entry which is preliminary data.</text>
</comment>
<dbReference type="EC" id="2.7.11.1" evidence="1"/>
<dbReference type="EMBL" id="JAXQNO010000017">
    <property type="protein sequence ID" value="KAK4779425.1"/>
    <property type="molecule type" value="Genomic_DNA"/>
</dbReference>
<dbReference type="GO" id="GO:0004674">
    <property type="term" value="F:protein serine/threonine kinase activity"/>
    <property type="evidence" value="ECO:0007669"/>
    <property type="project" value="UniProtKB-KW"/>
</dbReference>
<evidence type="ECO:0000256" key="6">
    <source>
        <dbReference type="ARBA" id="ARBA00022840"/>
    </source>
</evidence>
<keyword evidence="5" id="KW-0418">Kinase</keyword>
<keyword evidence="6" id="KW-0067">ATP-binding</keyword>
<dbReference type="PROSITE" id="PS50011">
    <property type="entry name" value="PROTEIN_KINASE_DOM"/>
    <property type="match status" value="1"/>
</dbReference>
<dbReference type="SUPFAM" id="SSF56112">
    <property type="entry name" value="Protein kinase-like (PK-like)"/>
    <property type="match status" value="1"/>
</dbReference>
<dbReference type="Gene3D" id="3.30.200.20">
    <property type="entry name" value="Phosphorylase Kinase, domain 1"/>
    <property type="match status" value="1"/>
</dbReference>
<keyword evidence="14" id="KW-1185">Reference proteome</keyword>
<dbReference type="InterPro" id="IPR000719">
    <property type="entry name" value="Prot_kinase_dom"/>
</dbReference>
<evidence type="ECO:0000313" key="13">
    <source>
        <dbReference type="EMBL" id="KAK4779425.1"/>
    </source>
</evidence>
<dbReference type="InterPro" id="IPR001245">
    <property type="entry name" value="Ser-Thr/Tyr_kinase_cat_dom"/>
</dbReference>
<comment type="subunit">
    <text evidence="9">Interacts with calmodulin (CaM) in a Ca(2+)-dependent manner.</text>
</comment>
<keyword evidence="3" id="KW-0808">Transferase</keyword>
<comment type="catalytic activity">
    <reaction evidence="8">
        <text>L-seryl-[protein] + ATP = O-phospho-L-seryl-[protein] + ADP + H(+)</text>
        <dbReference type="Rhea" id="RHEA:17989"/>
        <dbReference type="Rhea" id="RHEA-COMP:9863"/>
        <dbReference type="Rhea" id="RHEA-COMP:11604"/>
        <dbReference type="ChEBI" id="CHEBI:15378"/>
        <dbReference type="ChEBI" id="CHEBI:29999"/>
        <dbReference type="ChEBI" id="CHEBI:30616"/>
        <dbReference type="ChEBI" id="CHEBI:83421"/>
        <dbReference type="ChEBI" id="CHEBI:456216"/>
        <dbReference type="EC" id="2.7.11.1"/>
    </reaction>
</comment>
<reference evidence="13 14" key="1">
    <citation type="journal article" date="2023" name="Hortic Res">
        <title>Pangenome of water caltrop reveals structural variations and asymmetric subgenome divergence after allopolyploidization.</title>
        <authorList>
            <person name="Zhang X."/>
            <person name="Chen Y."/>
            <person name="Wang L."/>
            <person name="Yuan Y."/>
            <person name="Fang M."/>
            <person name="Shi L."/>
            <person name="Lu R."/>
            <person name="Comes H.P."/>
            <person name="Ma Y."/>
            <person name="Chen Y."/>
            <person name="Huang G."/>
            <person name="Zhou Y."/>
            <person name="Zheng Z."/>
            <person name="Qiu Y."/>
        </authorList>
    </citation>
    <scope>NUCLEOTIDE SEQUENCE [LARGE SCALE GENOMIC DNA]</scope>
    <source>
        <strain evidence="13">F231</strain>
    </source>
</reference>
<evidence type="ECO:0000256" key="9">
    <source>
        <dbReference type="ARBA" id="ARBA00066160"/>
    </source>
</evidence>
<feature type="signal peptide" evidence="11">
    <location>
        <begin position="1"/>
        <end position="21"/>
    </location>
</feature>
<dbReference type="PANTHER" id="PTHR47989:SF71">
    <property type="entry name" value="PROTEIN KINASE DOMAIN-CONTAINING PROTEIN"/>
    <property type="match status" value="1"/>
</dbReference>
<evidence type="ECO:0000256" key="3">
    <source>
        <dbReference type="ARBA" id="ARBA00022679"/>
    </source>
</evidence>
<evidence type="ECO:0000256" key="1">
    <source>
        <dbReference type="ARBA" id="ARBA00012513"/>
    </source>
</evidence>